<dbReference type="Proteomes" id="UP001219525">
    <property type="component" value="Unassembled WGS sequence"/>
</dbReference>
<evidence type="ECO:0000256" key="1">
    <source>
        <dbReference type="SAM" id="MobiDB-lite"/>
    </source>
</evidence>
<protein>
    <submittedName>
        <fullName evidence="2">Uncharacterized protein</fullName>
    </submittedName>
</protein>
<keyword evidence="3" id="KW-1185">Reference proteome</keyword>
<name>A0AAD6YPU4_9AGAR</name>
<sequence length="141" mass="15797">MSGSPLRLRSPSTSEKLSSPQSCSPPTSGQTSMARRPLVELIDSQFSPFACEDAVVFPFQDETARDQAFQKEINEMLLDAALESHAWSSSRPFHETDAATRKFETQIIAVQQQESEQEKTRQRLKEFVTRMRSALAALTGM</sequence>
<feature type="region of interest" description="Disordered" evidence="1">
    <location>
        <begin position="1"/>
        <end position="35"/>
    </location>
</feature>
<organism evidence="2 3">
    <name type="scientific">Mycena pura</name>
    <dbReference type="NCBI Taxonomy" id="153505"/>
    <lineage>
        <taxon>Eukaryota</taxon>
        <taxon>Fungi</taxon>
        <taxon>Dikarya</taxon>
        <taxon>Basidiomycota</taxon>
        <taxon>Agaricomycotina</taxon>
        <taxon>Agaricomycetes</taxon>
        <taxon>Agaricomycetidae</taxon>
        <taxon>Agaricales</taxon>
        <taxon>Marasmiineae</taxon>
        <taxon>Mycenaceae</taxon>
        <taxon>Mycena</taxon>
    </lineage>
</organism>
<comment type="caution">
    <text evidence="2">The sequence shown here is derived from an EMBL/GenBank/DDBJ whole genome shotgun (WGS) entry which is preliminary data.</text>
</comment>
<feature type="compositionally biased region" description="Polar residues" evidence="1">
    <location>
        <begin position="10"/>
        <end position="33"/>
    </location>
</feature>
<proteinExistence type="predicted"/>
<evidence type="ECO:0000313" key="3">
    <source>
        <dbReference type="Proteomes" id="UP001219525"/>
    </source>
</evidence>
<evidence type="ECO:0000313" key="2">
    <source>
        <dbReference type="EMBL" id="KAJ7225779.1"/>
    </source>
</evidence>
<dbReference type="EMBL" id="JARJCW010000004">
    <property type="protein sequence ID" value="KAJ7225779.1"/>
    <property type="molecule type" value="Genomic_DNA"/>
</dbReference>
<dbReference type="AlphaFoldDB" id="A0AAD6YPU4"/>
<gene>
    <name evidence="2" type="ORF">GGX14DRAFT_422310</name>
</gene>
<reference evidence="2" key="1">
    <citation type="submission" date="2023-03" db="EMBL/GenBank/DDBJ databases">
        <title>Massive genome expansion in bonnet fungi (Mycena s.s.) driven by repeated elements and novel gene families across ecological guilds.</title>
        <authorList>
            <consortium name="Lawrence Berkeley National Laboratory"/>
            <person name="Harder C.B."/>
            <person name="Miyauchi S."/>
            <person name="Viragh M."/>
            <person name="Kuo A."/>
            <person name="Thoen E."/>
            <person name="Andreopoulos B."/>
            <person name="Lu D."/>
            <person name="Skrede I."/>
            <person name="Drula E."/>
            <person name="Henrissat B."/>
            <person name="Morin E."/>
            <person name="Kohler A."/>
            <person name="Barry K."/>
            <person name="LaButti K."/>
            <person name="Morin E."/>
            <person name="Salamov A."/>
            <person name="Lipzen A."/>
            <person name="Mereny Z."/>
            <person name="Hegedus B."/>
            <person name="Baldrian P."/>
            <person name="Stursova M."/>
            <person name="Weitz H."/>
            <person name="Taylor A."/>
            <person name="Grigoriev I.V."/>
            <person name="Nagy L.G."/>
            <person name="Martin F."/>
            <person name="Kauserud H."/>
        </authorList>
    </citation>
    <scope>NUCLEOTIDE SEQUENCE</scope>
    <source>
        <strain evidence="2">9144</strain>
    </source>
</reference>
<accession>A0AAD6YPU4</accession>